<proteinExistence type="predicted"/>
<gene>
    <name evidence="2" type="ORF">SBRY_50515</name>
</gene>
<feature type="compositionally biased region" description="Basic and acidic residues" evidence="1">
    <location>
        <begin position="89"/>
        <end position="99"/>
    </location>
</feature>
<feature type="region of interest" description="Disordered" evidence="1">
    <location>
        <begin position="57"/>
        <end position="99"/>
    </location>
</feature>
<evidence type="ECO:0000313" key="3">
    <source>
        <dbReference type="Proteomes" id="UP001153328"/>
    </source>
</evidence>
<sequence length="99" mass="10273">MREADGGMVRAATAAQGCGRGMRVRTYAVIAAAAYMRRDAVRERACATGCTPVTFAAGLGPRAATGPPPSFGEERTPRQAASATGGPRLARECRSCTVR</sequence>
<evidence type="ECO:0000256" key="1">
    <source>
        <dbReference type="SAM" id="MobiDB-lite"/>
    </source>
</evidence>
<dbReference type="AlphaFoldDB" id="A0A9W4MEZ7"/>
<accession>A0A9W4MEZ7</accession>
<evidence type="ECO:0000313" key="2">
    <source>
        <dbReference type="EMBL" id="CAG7651061.1"/>
    </source>
</evidence>
<name>A0A9W4MEZ7_9ACTN</name>
<organism evidence="2 3">
    <name type="scientific">Actinacidiphila bryophytorum</name>
    <dbReference type="NCBI Taxonomy" id="1436133"/>
    <lineage>
        <taxon>Bacteria</taxon>
        <taxon>Bacillati</taxon>
        <taxon>Actinomycetota</taxon>
        <taxon>Actinomycetes</taxon>
        <taxon>Kitasatosporales</taxon>
        <taxon>Streptomycetaceae</taxon>
        <taxon>Actinacidiphila</taxon>
    </lineage>
</organism>
<protein>
    <submittedName>
        <fullName evidence="2">Uncharacterized protein</fullName>
    </submittedName>
</protein>
<comment type="caution">
    <text evidence="2">The sequence shown here is derived from an EMBL/GenBank/DDBJ whole genome shotgun (WGS) entry which is preliminary data.</text>
</comment>
<dbReference type="Proteomes" id="UP001153328">
    <property type="component" value="Unassembled WGS sequence"/>
</dbReference>
<dbReference type="EMBL" id="CAJVAX010000019">
    <property type="protein sequence ID" value="CAG7651061.1"/>
    <property type="molecule type" value="Genomic_DNA"/>
</dbReference>
<keyword evidence="3" id="KW-1185">Reference proteome</keyword>
<reference evidence="2" key="1">
    <citation type="submission" date="2021-06" db="EMBL/GenBank/DDBJ databases">
        <authorList>
            <person name="Arsene-Ploetze F."/>
        </authorList>
    </citation>
    <scope>NUCLEOTIDE SEQUENCE</scope>
    <source>
        <strain evidence="2">SBRY1</strain>
    </source>
</reference>